<keyword evidence="1" id="KW-0472">Membrane</keyword>
<dbReference type="Pfam" id="PF05751">
    <property type="entry name" value="FixH"/>
    <property type="match status" value="1"/>
</dbReference>
<reference evidence="2" key="1">
    <citation type="submission" date="2018-06" db="EMBL/GenBank/DDBJ databases">
        <authorList>
            <person name="Zhirakovskaya E."/>
        </authorList>
    </citation>
    <scope>NUCLEOTIDE SEQUENCE</scope>
</reference>
<name>A0A3B0T1U5_9ZZZZ</name>
<protein>
    <submittedName>
        <fullName evidence="2">Type cbb3 cytochrome oxidase biogenesis protein CcoH</fullName>
    </submittedName>
</protein>
<feature type="transmembrane region" description="Helical" evidence="1">
    <location>
        <begin position="12"/>
        <end position="33"/>
    </location>
</feature>
<accession>A0A3B0T1U5</accession>
<dbReference type="InterPro" id="IPR008620">
    <property type="entry name" value="FixH"/>
</dbReference>
<sequence length="159" mass="17396">MSRRQFTGFHMALCIGGFFGTIIAVNITLAVFANATWSGLIVRNGYVASQQYNDVLAQARNQQALGWKADLRIKDGRLDFDISDRNGEKILGLDVRARIGRPIHENEDIDITFLPAAGGGYVASPQLGDGQWGVDLIADDGNGTRFRRIFKLVIGMPNG</sequence>
<keyword evidence="1" id="KW-0812">Transmembrane</keyword>
<dbReference type="EMBL" id="UOEM01000042">
    <property type="protein sequence ID" value="VAW12325.1"/>
    <property type="molecule type" value="Genomic_DNA"/>
</dbReference>
<dbReference type="PIRSF" id="PIRSF011386">
    <property type="entry name" value="FixH"/>
    <property type="match status" value="1"/>
</dbReference>
<proteinExistence type="predicted"/>
<dbReference type="AlphaFoldDB" id="A0A3B0T1U5"/>
<dbReference type="InterPro" id="IPR018037">
    <property type="entry name" value="FixH_proteobacterial"/>
</dbReference>
<organism evidence="2">
    <name type="scientific">hydrothermal vent metagenome</name>
    <dbReference type="NCBI Taxonomy" id="652676"/>
    <lineage>
        <taxon>unclassified sequences</taxon>
        <taxon>metagenomes</taxon>
        <taxon>ecological metagenomes</taxon>
    </lineage>
</organism>
<evidence type="ECO:0000313" key="2">
    <source>
        <dbReference type="EMBL" id="VAW12325.1"/>
    </source>
</evidence>
<keyword evidence="1" id="KW-1133">Transmembrane helix</keyword>
<evidence type="ECO:0000256" key="1">
    <source>
        <dbReference type="SAM" id="Phobius"/>
    </source>
</evidence>
<gene>
    <name evidence="2" type="ORF">MNBD_ALPHA09-733</name>
</gene>